<gene>
    <name evidence="3" type="ORF">J437_LFUL011012</name>
</gene>
<dbReference type="Proteomes" id="UP000792457">
    <property type="component" value="Unassembled WGS sequence"/>
</dbReference>
<accession>A0A8K0KJ73</accession>
<comment type="caution">
    <text evidence="3">The sequence shown here is derived from an EMBL/GenBank/DDBJ whole genome shotgun (WGS) entry which is preliminary data.</text>
</comment>
<feature type="signal peptide" evidence="1">
    <location>
        <begin position="1"/>
        <end position="26"/>
    </location>
</feature>
<dbReference type="OrthoDB" id="8186685at2759"/>
<feature type="domain" description="Cuticle protein CPCFC" evidence="2">
    <location>
        <begin position="81"/>
        <end position="96"/>
    </location>
</feature>
<organism evidence="3 4">
    <name type="scientific">Ladona fulva</name>
    <name type="common">Scarce chaser dragonfly</name>
    <name type="synonym">Libellula fulva</name>
    <dbReference type="NCBI Taxonomy" id="123851"/>
    <lineage>
        <taxon>Eukaryota</taxon>
        <taxon>Metazoa</taxon>
        <taxon>Ecdysozoa</taxon>
        <taxon>Arthropoda</taxon>
        <taxon>Hexapoda</taxon>
        <taxon>Insecta</taxon>
        <taxon>Pterygota</taxon>
        <taxon>Palaeoptera</taxon>
        <taxon>Odonata</taxon>
        <taxon>Epiprocta</taxon>
        <taxon>Anisoptera</taxon>
        <taxon>Libelluloidea</taxon>
        <taxon>Libellulidae</taxon>
        <taxon>Ladona</taxon>
    </lineage>
</organism>
<protein>
    <recommendedName>
        <fullName evidence="2">Cuticle protein CPCFC domain-containing protein</fullName>
    </recommendedName>
</protein>
<reference evidence="3" key="1">
    <citation type="submission" date="2013-04" db="EMBL/GenBank/DDBJ databases">
        <authorList>
            <person name="Qu J."/>
            <person name="Murali S.C."/>
            <person name="Bandaranaike D."/>
            <person name="Bellair M."/>
            <person name="Blankenburg K."/>
            <person name="Chao H."/>
            <person name="Dinh H."/>
            <person name="Doddapaneni H."/>
            <person name="Downs B."/>
            <person name="Dugan-Rocha S."/>
            <person name="Elkadiri S."/>
            <person name="Gnanaolivu R.D."/>
            <person name="Hernandez B."/>
            <person name="Javaid M."/>
            <person name="Jayaseelan J.C."/>
            <person name="Lee S."/>
            <person name="Li M."/>
            <person name="Ming W."/>
            <person name="Munidasa M."/>
            <person name="Muniz J."/>
            <person name="Nguyen L."/>
            <person name="Ongeri F."/>
            <person name="Osuji N."/>
            <person name="Pu L.-L."/>
            <person name="Puazo M."/>
            <person name="Qu C."/>
            <person name="Quiroz J."/>
            <person name="Raj R."/>
            <person name="Weissenberger G."/>
            <person name="Xin Y."/>
            <person name="Zou X."/>
            <person name="Han Y."/>
            <person name="Richards S."/>
            <person name="Worley K."/>
            <person name="Muzny D."/>
            <person name="Gibbs R."/>
        </authorList>
    </citation>
    <scope>NUCLEOTIDE SEQUENCE</scope>
    <source>
        <strain evidence="3">Sampled in the wild</strain>
    </source>
</reference>
<feature type="chain" id="PRO_5035475053" description="Cuticle protein CPCFC domain-containing protein" evidence="1">
    <location>
        <begin position="27"/>
        <end position="159"/>
    </location>
</feature>
<proteinExistence type="predicted"/>
<evidence type="ECO:0000259" key="2">
    <source>
        <dbReference type="Pfam" id="PF17223"/>
    </source>
</evidence>
<name>A0A8K0KJ73_LADFU</name>
<reference evidence="3" key="2">
    <citation type="submission" date="2017-10" db="EMBL/GenBank/DDBJ databases">
        <title>Ladona fulva Genome sequencing and assembly.</title>
        <authorList>
            <person name="Murali S."/>
            <person name="Richards S."/>
            <person name="Bandaranaike D."/>
            <person name="Bellair M."/>
            <person name="Blankenburg K."/>
            <person name="Chao H."/>
            <person name="Dinh H."/>
            <person name="Doddapaneni H."/>
            <person name="Dugan-Rocha S."/>
            <person name="Elkadiri S."/>
            <person name="Gnanaolivu R."/>
            <person name="Hernandez B."/>
            <person name="Skinner E."/>
            <person name="Javaid M."/>
            <person name="Lee S."/>
            <person name="Li M."/>
            <person name="Ming W."/>
            <person name="Munidasa M."/>
            <person name="Muniz J."/>
            <person name="Nguyen L."/>
            <person name="Hughes D."/>
            <person name="Osuji N."/>
            <person name="Pu L.-L."/>
            <person name="Puazo M."/>
            <person name="Qu C."/>
            <person name="Quiroz J."/>
            <person name="Raj R."/>
            <person name="Weissenberger G."/>
            <person name="Xin Y."/>
            <person name="Zou X."/>
            <person name="Han Y."/>
            <person name="Worley K."/>
            <person name="Muzny D."/>
            <person name="Gibbs R."/>
        </authorList>
    </citation>
    <scope>NUCLEOTIDE SEQUENCE</scope>
    <source>
        <strain evidence="3">Sampled in the wild</strain>
    </source>
</reference>
<dbReference type="EMBL" id="KZ309003">
    <property type="protein sequence ID" value="KAG8236259.1"/>
    <property type="molecule type" value="Genomic_DNA"/>
</dbReference>
<evidence type="ECO:0000256" key="1">
    <source>
        <dbReference type="SAM" id="SignalP"/>
    </source>
</evidence>
<dbReference type="InterPro" id="IPR033778">
    <property type="entry name" value="CPCFC"/>
</dbReference>
<dbReference type="AlphaFoldDB" id="A0A8K0KJ73"/>
<keyword evidence="4" id="KW-1185">Reference proteome</keyword>
<feature type="domain" description="Cuticle protein CPCFC" evidence="2">
    <location>
        <begin position="35"/>
        <end position="51"/>
    </location>
</feature>
<evidence type="ECO:0000313" key="3">
    <source>
        <dbReference type="EMBL" id="KAG8236259.1"/>
    </source>
</evidence>
<sequence length="159" mass="16818">MQQSGTLFIMVSKLIVLALCVAGALGGLVPHAAKYPAGVSPHTCPNYPFCDVSAHAVAPYAAHAYAAYGHHAGVPGAAAAYPAGVDPHICPNYPFCGPTPAHHGWAGAGAGAWDDGSYHPWYDNSAHYDDGSYKPWLDNAGHNDDGSYRPWQYGGHHHW</sequence>
<keyword evidence="1" id="KW-0732">Signal</keyword>
<dbReference type="GO" id="GO:0042302">
    <property type="term" value="F:structural constituent of cuticle"/>
    <property type="evidence" value="ECO:0007669"/>
    <property type="project" value="InterPro"/>
</dbReference>
<evidence type="ECO:0000313" key="4">
    <source>
        <dbReference type="Proteomes" id="UP000792457"/>
    </source>
</evidence>
<dbReference type="Pfam" id="PF17223">
    <property type="entry name" value="CPCFC"/>
    <property type="match status" value="2"/>
</dbReference>